<dbReference type="AlphaFoldDB" id="A0A1F6F0L0"/>
<evidence type="ECO:0000313" key="2">
    <source>
        <dbReference type="Proteomes" id="UP000178919"/>
    </source>
</evidence>
<organism evidence="1 2">
    <name type="scientific">Candidatus Kaiserbacteria bacterium RIFCSPLOWO2_02_FULL_55_12</name>
    <dbReference type="NCBI Taxonomy" id="1798522"/>
    <lineage>
        <taxon>Bacteria</taxon>
        <taxon>Candidatus Kaiseribacteriota</taxon>
    </lineage>
</organism>
<name>A0A1F6F0L0_9BACT</name>
<proteinExistence type="predicted"/>
<sequence length="60" mass="6878">MWRITGIIALLVLTPEAEALLLERIGKHSDQMVPESISSKAQEILPLMLLTTRCMWRIEM</sequence>
<dbReference type="Proteomes" id="UP000178919">
    <property type="component" value="Unassembled WGS sequence"/>
</dbReference>
<evidence type="ECO:0000313" key="1">
    <source>
        <dbReference type="EMBL" id="OGG79398.1"/>
    </source>
</evidence>
<accession>A0A1F6F0L0</accession>
<protein>
    <submittedName>
        <fullName evidence="1">Uncharacterized protein</fullName>
    </submittedName>
</protein>
<dbReference type="EMBL" id="MFMJ01000016">
    <property type="protein sequence ID" value="OGG79398.1"/>
    <property type="molecule type" value="Genomic_DNA"/>
</dbReference>
<reference evidence="1 2" key="1">
    <citation type="journal article" date="2016" name="Nat. Commun.">
        <title>Thousands of microbial genomes shed light on interconnected biogeochemical processes in an aquifer system.</title>
        <authorList>
            <person name="Anantharaman K."/>
            <person name="Brown C.T."/>
            <person name="Hug L.A."/>
            <person name="Sharon I."/>
            <person name="Castelle C.J."/>
            <person name="Probst A.J."/>
            <person name="Thomas B.C."/>
            <person name="Singh A."/>
            <person name="Wilkins M.J."/>
            <person name="Karaoz U."/>
            <person name="Brodie E.L."/>
            <person name="Williams K.H."/>
            <person name="Hubbard S.S."/>
            <person name="Banfield J.F."/>
        </authorList>
    </citation>
    <scope>NUCLEOTIDE SEQUENCE [LARGE SCALE GENOMIC DNA]</scope>
</reference>
<comment type="caution">
    <text evidence="1">The sequence shown here is derived from an EMBL/GenBank/DDBJ whole genome shotgun (WGS) entry which is preliminary data.</text>
</comment>
<gene>
    <name evidence="1" type="ORF">A3J11_00160</name>
</gene>